<dbReference type="EMBL" id="QPMH01000001">
    <property type="protein sequence ID" value="RDD63918.1"/>
    <property type="molecule type" value="Genomic_DNA"/>
</dbReference>
<keyword evidence="1" id="KW-0732">Signal</keyword>
<dbReference type="RefSeq" id="WP_114580430.1">
    <property type="nucleotide sequence ID" value="NZ_QPMH01000001.1"/>
</dbReference>
<accession>A0A369TF75</accession>
<dbReference type="Proteomes" id="UP000253941">
    <property type="component" value="Unassembled WGS sequence"/>
</dbReference>
<name>A0A369TF75_9PROT</name>
<keyword evidence="3" id="KW-1185">Reference proteome</keyword>
<dbReference type="AlphaFoldDB" id="A0A369TF75"/>
<comment type="caution">
    <text evidence="2">The sequence shown here is derived from an EMBL/GenBank/DDBJ whole genome shotgun (WGS) entry which is preliminary data.</text>
</comment>
<organism evidence="2 3">
    <name type="scientific">Ferruginivarius sediminum</name>
    <dbReference type="NCBI Taxonomy" id="2661937"/>
    <lineage>
        <taxon>Bacteria</taxon>
        <taxon>Pseudomonadati</taxon>
        <taxon>Pseudomonadota</taxon>
        <taxon>Alphaproteobacteria</taxon>
        <taxon>Rhodospirillales</taxon>
        <taxon>Rhodospirillaceae</taxon>
        <taxon>Ferruginivarius</taxon>
    </lineage>
</organism>
<evidence type="ECO:0000256" key="1">
    <source>
        <dbReference type="SAM" id="SignalP"/>
    </source>
</evidence>
<sequence>MKRILIATAATLALAAGTAAAGEADVLDVKAEKTGERTWRFEVTVEHADEGWEHYADQWQVLAPDGGVLGTRTLYHPHVNEQPFTRSLGGVRVPADVTSVTVRARDKVHGHGGKAVTVELPR</sequence>
<proteinExistence type="predicted"/>
<reference evidence="2 3" key="1">
    <citation type="submission" date="2018-07" db="EMBL/GenBank/DDBJ databases">
        <title>Venubactetium sediminum gen. nov., sp. nov., isolated from a marine solar saltern.</title>
        <authorList>
            <person name="Wang S."/>
        </authorList>
    </citation>
    <scope>NUCLEOTIDE SEQUENCE [LARGE SCALE GENOMIC DNA]</scope>
    <source>
        <strain evidence="2 3">WD2A32</strain>
    </source>
</reference>
<evidence type="ECO:0000313" key="2">
    <source>
        <dbReference type="EMBL" id="RDD63918.1"/>
    </source>
</evidence>
<evidence type="ECO:0000313" key="3">
    <source>
        <dbReference type="Proteomes" id="UP000253941"/>
    </source>
</evidence>
<gene>
    <name evidence="2" type="ORF">DRB17_01835</name>
</gene>
<feature type="chain" id="PRO_5016942847" evidence="1">
    <location>
        <begin position="22"/>
        <end position="122"/>
    </location>
</feature>
<feature type="signal peptide" evidence="1">
    <location>
        <begin position="1"/>
        <end position="21"/>
    </location>
</feature>
<protein>
    <submittedName>
        <fullName evidence="2">Uncharacterized protein</fullName>
    </submittedName>
</protein>